<protein>
    <submittedName>
        <fullName evidence="3">DNA-binding protein (Ssh10b)</fullName>
    </submittedName>
</protein>
<keyword evidence="1" id="KW-1133">Transmembrane helix</keyword>
<dbReference type="Pfam" id="PF01918">
    <property type="entry name" value="Alba"/>
    <property type="match status" value="1"/>
</dbReference>
<feature type="transmembrane region" description="Helical" evidence="1">
    <location>
        <begin position="6"/>
        <end position="26"/>
    </location>
</feature>
<dbReference type="Gene3D" id="3.30.110.20">
    <property type="entry name" value="Alba-like domain"/>
    <property type="match status" value="1"/>
</dbReference>
<dbReference type="GO" id="GO:0003677">
    <property type="term" value="F:DNA binding"/>
    <property type="evidence" value="ECO:0007669"/>
    <property type="project" value="UniProtKB-KW"/>
</dbReference>
<dbReference type="InterPro" id="IPR002775">
    <property type="entry name" value="DNA/RNA-bd_Alba-like"/>
</dbReference>
<keyword evidence="1" id="KW-0472">Membrane</keyword>
<sequence>MGGKTIMSYVTATLTQLASLPIVTIAGRGKRITQAIDVSQMIVKRMNEVGYEISDVRISSDSLVSKDGRERKVSKIEIDLKNPSSS</sequence>
<organism evidence="3">
    <name type="scientific">uncultured marine thaumarchaeote AD1000_12_H07</name>
    <dbReference type="NCBI Taxonomy" id="1455891"/>
    <lineage>
        <taxon>Archaea</taxon>
        <taxon>Nitrososphaerota</taxon>
        <taxon>environmental samples</taxon>
    </lineage>
</organism>
<feature type="domain" description="DNA/RNA-binding protein Alba-like" evidence="2">
    <location>
        <begin position="3"/>
        <end position="60"/>
    </location>
</feature>
<dbReference type="SUPFAM" id="SSF82704">
    <property type="entry name" value="AlbA-like"/>
    <property type="match status" value="1"/>
</dbReference>
<dbReference type="EMBL" id="KF900344">
    <property type="protein sequence ID" value="AIE91625.1"/>
    <property type="molecule type" value="Genomic_DNA"/>
</dbReference>
<keyword evidence="1" id="KW-0812">Transmembrane</keyword>
<accession>A0A075FJH8</accession>
<evidence type="ECO:0000259" key="2">
    <source>
        <dbReference type="Pfam" id="PF01918"/>
    </source>
</evidence>
<gene>
    <name evidence="3" type="primary">ssh10b</name>
</gene>
<keyword evidence="3" id="KW-0238">DNA-binding</keyword>
<evidence type="ECO:0000256" key="1">
    <source>
        <dbReference type="SAM" id="Phobius"/>
    </source>
</evidence>
<proteinExistence type="predicted"/>
<reference evidence="3" key="1">
    <citation type="journal article" date="2014" name="Genome Biol. Evol.">
        <title>Pangenome evidence for extensive interdomain horizontal transfer affecting lineage core and shell genes in uncultured planktonic thaumarchaeota and euryarchaeota.</title>
        <authorList>
            <person name="Deschamps P."/>
            <person name="Zivanovic Y."/>
            <person name="Moreira D."/>
            <person name="Rodriguez-Valera F."/>
            <person name="Lopez-Garcia P."/>
        </authorList>
    </citation>
    <scope>NUCLEOTIDE SEQUENCE</scope>
</reference>
<name>A0A075FJH8_9ARCH</name>
<evidence type="ECO:0000313" key="3">
    <source>
        <dbReference type="EMBL" id="AIE91625.1"/>
    </source>
</evidence>
<dbReference type="AlphaFoldDB" id="A0A075FJH8"/>
<dbReference type="InterPro" id="IPR036882">
    <property type="entry name" value="Alba-like_dom_sf"/>
</dbReference>